<gene>
    <name evidence="9" type="ordered locus">Mpet_1604</name>
</gene>
<dbReference type="Gene3D" id="3.30.70.20">
    <property type="match status" value="2"/>
</dbReference>
<evidence type="ECO:0000259" key="8">
    <source>
        <dbReference type="PROSITE" id="PS51379"/>
    </source>
</evidence>
<dbReference type="KEGG" id="mpi:Mpet_1604"/>
<dbReference type="Pfam" id="PF12838">
    <property type="entry name" value="Fer4_7"/>
    <property type="match status" value="1"/>
</dbReference>
<keyword evidence="10" id="KW-1185">Reference proteome</keyword>
<dbReference type="PANTHER" id="PTHR43687">
    <property type="entry name" value="ADENYLYLSULFATE REDUCTASE, BETA SUBUNIT"/>
    <property type="match status" value="1"/>
</dbReference>
<evidence type="ECO:0000256" key="2">
    <source>
        <dbReference type="ARBA" id="ARBA00022485"/>
    </source>
</evidence>
<accession>E1RGR6</accession>
<dbReference type="AlphaFoldDB" id="E1RGR6"/>
<protein>
    <submittedName>
        <fullName evidence="9">4Fe-4S ferredoxin iron-sulfur binding domain protein</fullName>
    </submittedName>
</protein>
<dbReference type="Proteomes" id="UP000006565">
    <property type="component" value="Chromosome"/>
</dbReference>
<dbReference type="InterPro" id="IPR050572">
    <property type="entry name" value="Fe-S_Ferredoxin"/>
</dbReference>
<dbReference type="PROSITE" id="PS00198">
    <property type="entry name" value="4FE4S_FER_1"/>
    <property type="match status" value="2"/>
</dbReference>
<dbReference type="PROSITE" id="PS51379">
    <property type="entry name" value="4FE4S_FER_2"/>
    <property type="match status" value="2"/>
</dbReference>
<dbReference type="GO" id="GO:0046872">
    <property type="term" value="F:metal ion binding"/>
    <property type="evidence" value="ECO:0007669"/>
    <property type="project" value="UniProtKB-KW"/>
</dbReference>
<dbReference type="GO" id="GO:0016491">
    <property type="term" value="F:oxidoreductase activity"/>
    <property type="evidence" value="ECO:0007669"/>
    <property type="project" value="UniProtKB-ARBA"/>
</dbReference>
<dbReference type="STRING" id="679926.Mpet_1604"/>
<evidence type="ECO:0000313" key="10">
    <source>
        <dbReference type="Proteomes" id="UP000006565"/>
    </source>
</evidence>
<dbReference type="HOGENOM" id="CLU_152999_0_0_2"/>
<organism evidence="9 10">
    <name type="scientific">Methanolacinia petrolearia (strain DSM 11571 / OCM 486 / SEBR 4847)</name>
    <name type="common">Methanoplanus petrolearius</name>
    <dbReference type="NCBI Taxonomy" id="679926"/>
    <lineage>
        <taxon>Archaea</taxon>
        <taxon>Methanobacteriati</taxon>
        <taxon>Methanobacteriota</taxon>
        <taxon>Stenosarchaea group</taxon>
        <taxon>Methanomicrobia</taxon>
        <taxon>Methanomicrobiales</taxon>
        <taxon>Methanomicrobiaceae</taxon>
        <taxon>Methanolacinia</taxon>
    </lineage>
</organism>
<proteinExistence type="predicted"/>
<sequence length="128" mass="14540">MKLLVRFHKRRGQEPIIARTVLDTGVLINVERAYIESMDGEVLIDVPNDKAKLVCERLKAFGAEVERLEESVRRKEEECIDCGECISICPQGVFSFDKDWNITMKQENCVLCGKCVESCPHSALSIHQ</sequence>
<dbReference type="InterPro" id="IPR017900">
    <property type="entry name" value="4Fe4S_Fe_S_CS"/>
</dbReference>
<evidence type="ECO:0000256" key="4">
    <source>
        <dbReference type="ARBA" id="ARBA00022737"/>
    </source>
</evidence>
<keyword evidence="2" id="KW-0004">4Fe-4S</keyword>
<keyword evidence="7" id="KW-0411">Iron-sulfur</keyword>
<keyword evidence="3" id="KW-0479">Metal-binding</keyword>
<feature type="domain" description="4Fe-4S ferredoxin-type" evidence="8">
    <location>
        <begin position="100"/>
        <end position="128"/>
    </location>
</feature>
<evidence type="ECO:0000313" key="9">
    <source>
        <dbReference type="EMBL" id="ADN36361.1"/>
    </source>
</evidence>
<evidence type="ECO:0000256" key="5">
    <source>
        <dbReference type="ARBA" id="ARBA00022982"/>
    </source>
</evidence>
<evidence type="ECO:0000256" key="7">
    <source>
        <dbReference type="ARBA" id="ARBA00023014"/>
    </source>
</evidence>
<dbReference type="PANTHER" id="PTHR43687:SF6">
    <property type="entry name" value="L-ASPARTATE SEMIALDEHYDE SULFURTRANSFERASE IRON-SULFUR SUBUNIT"/>
    <property type="match status" value="1"/>
</dbReference>
<name>E1RGR6_METP4</name>
<dbReference type="SUPFAM" id="SSF54862">
    <property type="entry name" value="4Fe-4S ferredoxins"/>
    <property type="match status" value="1"/>
</dbReference>
<feature type="domain" description="4Fe-4S ferredoxin-type" evidence="8">
    <location>
        <begin position="70"/>
        <end position="99"/>
    </location>
</feature>
<dbReference type="InterPro" id="IPR017896">
    <property type="entry name" value="4Fe4S_Fe-S-bd"/>
</dbReference>
<evidence type="ECO:0000256" key="6">
    <source>
        <dbReference type="ARBA" id="ARBA00023004"/>
    </source>
</evidence>
<reference evidence="9 10" key="1">
    <citation type="journal article" date="2010" name="Stand. Genomic Sci.">
        <title>Complete genome sequence of Methanoplanus petrolearius type strain (SEBR 4847).</title>
        <authorList>
            <person name="Brambilla E."/>
            <person name="Djao O.D."/>
            <person name="Daligault H."/>
            <person name="Lapidus A."/>
            <person name="Lucas S."/>
            <person name="Hammon N."/>
            <person name="Nolan M."/>
            <person name="Tice H."/>
            <person name="Cheng J.F."/>
            <person name="Han C."/>
            <person name="Tapia R."/>
            <person name="Goodwin L."/>
            <person name="Pitluck S."/>
            <person name="Liolios K."/>
            <person name="Ivanova N."/>
            <person name="Mavromatis K."/>
            <person name="Mikhailova N."/>
            <person name="Pati A."/>
            <person name="Chen A."/>
            <person name="Palaniappan K."/>
            <person name="Land M."/>
            <person name="Hauser L."/>
            <person name="Chang Y.J."/>
            <person name="Jeffries C.D."/>
            <person name="Rohde M."/>
            <person name="Spring S."/>
            <person name="Sikorski J."/>
            <person name="Goker M."/>
            <person name="Woyke T."/>
            <person name="Bristow J."/>
            <person name="Eisen J.A."/>
            <person name="Markowitz V."/>
            <person name="Hugenholtz P."/>
            <person name="Kyrpides N.C."/>
            <person name="Klenk H.P."/>
        </authorList>
    </citation>
    <scope>NUCLEOTIDE SEQUENCE [LARGE SCALE GENOMIC DNA]</scope>
    <source>
        <strain evidence="10">DSM 11571 / OCM 486 / SEBR 4847</strain>
    </source>
</reference>
<dbReference type="OrthoDB" id="23833at2157"/>
<dbReference type="RefSeq" id="WP_013329538.1">
    <property type="nucleotide sequence ID" value="NC_014507.1"/>
</dbReference>
<dbReference type="EMBL" id="CP002117">
    <property type="protein sequence ID" value="ADN36361.1"/>
    <property type="molecule type" value="Genomic_DNA"/>
</dbReference>
<keyword evidence="5" id="KW-0249">Electron transport</keyword>
<keyword evidence="6" id="KW-0408">Iron</keyword>
<dbReference type="eggNOG" id="arCOG02460">
    <property type="taxonomic scope" value="Archaea"/>
</dbReference>
<dbReference type="GeneID" id="9744075"/>
<keyword evidence="1" id="KW-0813">Transport</keyword>
<evidence type="ECO:0000256" key="1">
    <source>
        <dbReference type="ARBA" id="ARBA00022448"/>
    </source>
</evidence>
<dbReference type="GO" id="GO:0051539">
    <property type="term" value="F:4 iron, 4 sulfur cluster binding"/>
    <property type="evidence" value="ECO:0007669"/>
    <property type="project" value="UniProtKB-KW"/>
</dbReference>
<keyword evidence="4" id="KW-0677">Repeat</keyword>
<evidence type="ECO:0000256" key="3">
    <source>
        <dbReference type="ARBA" id="ARBA00022723"/>
    </source>
</evidence>